<feature type="compositionally biased region" description="Polar residues" evidence="1">
    <location>
        <begin position="1"/>
        <end position="21"/>
    </location>
</feature>
<evidence type="ECO:0000313" key="3">
    <source>
        <dbReference type="Proteomes" id="UP000014480"/>
    </source>
</evidence>
<feature type="region of interest" description="Disordered" evidence="1">
    <location>
        <begin position="49"/>
        <end position="70"/>
    </location>
</feature>
<name>A0A484G2B9_COLOR</name>
<protein>
    <submittedName>
        <fullName evidence="2">Uncharacterized protein</fullName>
    </submittedName>
</protein>
<reference evidence="3" key="1">
    <citation type="journal article" date="2013" name="New Phytol.">
        <title>Comparative genomic and transcriptomic analyses reveal the hemibiotrophic stage shift of Colletotrichum fungi.</title>
        <authorList>
            <person name="Gan P."/>
            <person name="Ikeda K."/>
            <person name="Irieda H."/>
            <person name="Narusaka M."/>
            <person name="O'Connell R.J."/>
            <person name="Narusaka Y."/>
            <person name="Takano Y."/>
            <person name="Kubo Y."/>
            <person name="Shirasu K."/>
        </authorList>
    </citation>
    <scope>NUCLEOTIDE SEQUENCE [LARGE SCALE GENOMIC DNA]</scope>
    <source>
        <strain evidence="3">104-T / ATCC 96160 / CBS 514.97 / LARS 414 / MAFF 240422</strain>
    </source>
</reference>
<evidence type="ECO:0000313" key="2">
    <source>
        <dbReference type="EMBL" id="TDZ24240.1"/>
    </source>
</evidence>
<organism evidence="2 3">
    <name type="scientific">Colletotrichum orbiculare (strain 104-T / ATCC 96160 / CBS 514.97 / LARS 414 / MAFF 240422)</name>
    <name type="common">Cucumber anthracnose fungus</name>
    <name type="synonym">Colletotrichum lagenarium</name>
    <dbReference type="NCBI Taxonomy" id="1213857"/>
    <lineage>
        <taxon>Eukaryota</taxon>
        <taxon>Fungi</taxon>
        <taxon>Dikarya</taxon>
        <taxon>Ascomycota</taxon>
        <taxon>Pezizomycotina</taxon>
        <taxon>Sordariomycetes</taxon>
        <taxon>Hypocreomycetidae</taxon>
        <taxon>Glomerellales</taxon>
        <taxon>Glomerellaceae</taxon>
        <taxon>Colletotrichum</taxon>
        <taxon>Colletotrichum orbiculare species complex</taxon>
    </lineage>
</organism>
<dbReference type="AlphaFoldDB" id="A0A484G2B9"/>
<keyword evidence="3" id="KW-1185">Reference proteome</keyword>
<sequence>MAAGGSPSTRNWRLARNSSRGASEPREVGFLQYLLLPLDSATAAFPPDSPVCNHGSKSCAPKPRQQTPTGTRLLVHAYRQSSTPQLH</sequence>
<dbReference type="EMBL" id="AMCV02000005">
    <property type="protein sequence ID" value="TDZ24240.1"/>
    <property type="molecule type" value="Genomic_DNA"/>
</dbReference>
<evidence type="ECO:0000256" key="1">
    <source>
        <dbReference type="SAM" id="MobiDB-lite"/>
    </source>
</evidence>
<reference evidence="3" key="2">
    <citation type="journal article" date="2019" name="Mol. Plant Microbe Interact.">
        <title>Genome sequence resources for four phytopathogenic fungi from the Colletotrichum orbiculare species complex.</title>
        <authorList>
            <person name="Gan P."/>
            <person name="Tsushima A."/>
            <person name="Narusaka M."/>
            <person name="Narusaka Y."/>
            <person name="Takano Y."/>
            <person name="Kubo Y."/>
            <person name="Shirasu K."/>
        </authorList>
    </citation>
    <scope>GENOME REANNOTATION</scope>
    <source>
        <strain evidence="3">104-T / ATCC 96160 / CBS 514.97 / LARS 414 / MAFF 240422</strain>
    </source>
</reference>
<proteinExistence type="predicted"/>
<dbReference type="Proteomes" id="UP000014480">
    <property type="component" value="Unassembled WGS sequence"/>
</dbReference>
<feature type="region of interest" description="Disordered" evidence="1">
    <location>
        <begin position="1"/>
        <end position="23"/>
    </location>
</feature>
<comment type="caution">
    <text evidence="2">The sequence shown here is derived from an EMBL/GenBank/DDBJ whole genome shotgun (WGS) entry which is preliminary data.</text>
</comment>
<accession>A0A484G2B9</accession>
<gene>
    <name evidence="2" type="ORF">Cob_v002740</name>
</gene>